<protein>
    <recommendedName>
        <fullName evidence="7">LIM and senescent cell antigen-like-containing domain protein 2</fullName>
    </recommendedName>
    <alternativeName>
        <fullName evidence="8">Particularly interesting new Cys-His protein 2</fullName>
    </alternativeName>
</protein>
<sequence>MAAPPQLQELENSLLYRRRHKHGDVAEARPSLVGGPPPGCAACGLCSQPLEPASPLVASMGQLFHPRCFVCAQCFQPFPDGLFYEFEGRRYCEHDFQMLFAPCCGECGEFIAGRVIRAAGRAWHPACFSCCRCHSTLAEAGFVRSDGRNLCHACGEEHRWQRSQRFRCHRCHGSIDEEPLVVGGDPHHAHHFNCSQCGKELSAGAARETPAAGLLCLPCHDKSAVPICAACRRPVEERIVNALGKQWHVEHFVCARCEKPFFGTRHYERRGLAYCETHYNQMFGDVCYHCNHVIGGDVVSALNKAWCISCFCCSTCSTRLTLKNRFVEFDMKPVCKRCYEKFPLEMKKRLKRLSRMAVSK</sequence>
<feature type="domain" description="LIM zinc-binding" evidence="10">
    <location>
        <begin position="41"/>
        <end position="102"/>
    </location>
</feature>
<dbReference type="Proteomes" id="UP001318040">
    <property type="component" value="Chromosome 70"/>
</dbReference>
<dbReference type="GeneID" id="116958058"/>
<reference evidence="12" key="1">
    <citation type="submission" date="2025-08" db="UniProtKB">
        <authorList>
            <consortium name="RefSeq"/>
        </authorList>
    </citation>
    <scope>IDENTIFICATION</scope>
    <source>
        <tissue evidence="12">Sperm</tissue>
    </source>
</reference>
<dbReference type="GO" id="GO:1900026">
    <property type="term" value="P:positive regulation of substrate adhesion-dependent cell spreading"/>
    <property type="evidence" value="ECO:0007669"/>
    <property type="project" value="TreeGrafter"/>
</dbReference>
<dbReference type="InterPro" id="IPR001781">
    <property type="entry name" value="Znf_LIM"/>
</dbReference>
<dbReference type="GO" id="GO:2001046">
    <property type="term" value="P:positive regulation of integrin-mediated signaling pathway"/>
    <property type="evidence" value="ECO:0007669"/>
    <property type="project" value="TreeGrafter"/>
</dbReference>
<dbReference type="Pfam" id="PF00412">
    <property type="entry name" value="LIM"/>
    <property type="match status" value="5"/>
</dbReference>
<evidence type="ECO:0000256" key="2">
    <source>
        <dbReference type="ARBA" id="ARBA00022723"/>
    </source>
</evidence>
<dbReference type="PANTHER" id="PTHR24210:SF0">
    <property type="entry name" value="LIM DOMAIN-CONTAINING PROTEIN"/>
    <property type="match status" value="1"/>
</dbReference>
<keyword evidence="3" id="KW-0677">Repeat</keyword>
<evidence type="ECO:0000256" key="9">
    <source>
        <dbReference type="PROSITE-ProRule" id="PRU00125"/>
    </source>
</evidence>
<dbReference type="Gene3D" id="2.10.110.10">
    <property type="entry name" value="Cysteine Rich Protein"/>
    <property type="match status" value="5"/>
</dbReference>
<feature type="domain" description="LIM zinc-binding" evidence="10">
    <location>
        <begin position="226"/>
        <end position="285"/>
    </location>
</feature>
<dbReference type="FunFam" id="2.10.110.10:FF:000029">
    <property type="entry name" value="LIM and senescent cell antigen-like-containing domain protein"/>
    <property type="match status" value="1"/>
</dbReference>
<dbReference type="InterPro" id="IPR017351">
    <property type="entry name" value="PINCH-1-4-like"/>
</dbReference>
<name>A0AAJ7UH92_PETMA</name>
<proteinExistence type="predicted"/>
<dbReference type="GO" id="GO:0005925">
    <property type="term" value="C:focal adhesion"/>
    <property type="evidence" value="ECO:0007669"/>
    <property type="project" value="TreeGrafter"/>
</dbReference>
<evidence type="ECO:0000256" key="1">
    <source>
        <dbReference type="ARBA" id="ARBA00004282"/>
    </source>
</evidence>
<evidence type="ECO:0000256" key="4">
    <source>
        <dbReference type="ARBA" id="ARBA00022833"/>
    </source>
</evidence>
<keyword evidence="11" id="KW-1185">Reference proteome</keyword>
<accession>A0AAJ7UH92</accession>
<dbReference type="PROSITE" id="PS00478">
    <property type="entry name" value="LIM_DOMAIN_1"/>
    <property type="match status" value="2"/>
</dbReference>
<dbReference type="SUPFAM" id="SSF57716">
    <property type="entry name" value="Glucocorticoid receptor-like (DNA-binding domain)"/>
    <property type="match status" value="4"/>
</dbReference>
<dbReference type="SMART" id="SM00132">
    <property type="entry name" value="LIM"/>
    <property type="match status" value="5"/>
</dbReference>
<dbReference type="AlphaFoldDB" id="A0AAJ7UH92"/>
<evidence type="ECO:0000256" key="7">
    <source>
        <dbReference type="ARBA" id="ARBA00074076"/>
    </source>
</evidence>
<dbReference type="RefSeq" id="XP_032836441.1">
    <property type="nucleotide sequence ID" value="XM_032980550.1"/>
</dbReference>
<dbReference type="KEGG" id="pmrn:116958058"/>
<evidence type="ECO:0000256" key="5">
    <source>
        <dbReference type="ARBA" id="ARBA00022949"/>
    </source>
</evidence>
<dbReference type="PANTHER" id="PTHR24210">
    <property type="entry name" value="LIM DOMAIN-CONTAINING PROTEIN"/>
    <property type="match status" value="1"/>
</dbReference>
<dbReference type="PROSITE" id="PS50023">
    <property type="entry name" value="LIM_DOMAIN_2"/>
    <property type="match status" value="4"/>
</dbReference>
<evidence type="ECO:0000313" key="12">
    <source>
        <dbReference type="RefSeq" id="XP_032836441.1"/>
    </source>
</evidence>
<evidence type="ECO:0000256" key="3">
    <source>
        <dbReference type="ARBA" id="ARBA00022737"/>
    </source>
</evidence>
<dbReference type="CDD" id="cd09335">
    <property type="entry name" value="LIM5_PINCH"/>
    <property type="match status" value="1"/>
</dbReference>
<feature type="domain" description="LIM zinc-binding" evidence="10">
    <location>
        <begin position="104"/>
        <end position="161"/>
    </location>
</feature>
<gene>
    <name evidence="12" type="primary">LOC116958058</name>
</gene>
<dbReference type="GO" id="GO:0005737">
    <property type="term" value="C:cytoplasm"/>
    <property type="evidence" value="ECO:0007669"/>
    <property type="project" value="TreeGrafter"/>
</dbReference>
<feature type="domain" description="LIM zinc-binding" evidence="10">
    <location>
        <begin position="286"/>
        <end position="345"/>
    </location>
</feature>
<keyword evidence="2 9" id="KW-0479">Metal-binding</keyword>
<evidence type="ECO:0000256" key="6">
    <source>
        <dbReference type="ARBA" id="ARBA00023038"/>
    </source>
</evidence>
<evidence type="ECO:0000256" key="8">
    <source>
        <dbReference type="ARBA" id="ARBA00077237"/>
    </source>
</evidence>
<keyword evidence="6 9" id="KW-0440">LIM domain</keyword>
<evidence type="ECO:0000259" key="10">
    <source>
        <dbReference type="PROSITE" id="PS50023"/>
    </source>
</evidence>
<organism evidence="11 12">
    <name type="scientific">Petromyzon marinus</name>
    <name type="common">Sea lamprey</name>
    <dbReference type="NCBI Taxonomy" id="7757"/>
    <lineage>
        <taxon>Eukaryota</taxon>
        <taxon>Metazoa</taxon>
        <taxon>Chordata</taxon>
        <taxon>Craniata</taxon>
        <taxon>Vertebrata</taxon>
        <taxon>Cyclostomata</taxon>
        <taxon>Hyperoartia</taxon>
        <taxon>Petromyzontiformes</taxon>
        <taxon>Petromyzontidae</taxon>
        <taxon>Petromyzon</taxon>
    </lineage>
</organism>
<dbReference type="GO" id="GO:0045216">
    <property type="term" value="P:cell-cell junction organization"/>
    <property type="evidence" value="ECO:0007669"/>
    <property type="project" value="TreeGrafter"/>
</dbReference>
<keyword evidence="4 9" id="KW-0862">Zinc</keyword>
<comment type="subcellular location">
    <subcellularLocation>
        <location evidence="1">Cell junction</location>
    </subcellularLocation>
</comment>
<dbReference type="GO" id="GO:0046872">
    <property type="term" value="F:metal ion binding"/>
    <property type="evidence" value="ECO:0007669"/>
    <property type="project" value="UniProtKB-KW"/>
</dbReference>
<dbReference type="CDD" id="cd09331">
    <property type="entry name" value="LIM1_PINCH"/>
    <property type="match status" value="1"/>
</dbReference>
<dbReference type="InterPro" id="IPR047944">
    <property type="entry name" value="LIMS1/2-like_LIM1"/>
</dbReference>
<dbReference type="GO" id="GO:0005911">
    <property type="term" value="C:cell-cell junction"/>
    <property type="evidence" value="ECO:0007669"/>
    <property type="project" value="TreeGrafter"/>
</dbReference>
<evidence type="ECO:0000313" key="11">
    <source>
        <dbReference type="Proteomes" id="UP001318040"/>
    </source>
</evidence>
<dbReference type="FunFam" id="2.10.110.10:FF:000011">
    <property type="entry name" value="Lim and senescent cell antigen-like-containing"/>
    <property type="match status" value="1"/>
</dbReference>
<keyword evidence="5" id="KW-0965">Cell junction</keyword>
<dbReference type="CDD" id="cd09334">
    <property type="entry name" value="LIM4_PINCH"/>
    <property type="match status" value="1"/>
</dbReference>
<dbReference type="GO" id="GO:0098609">
    <property type="term" value="P:cell-cell adhesion"/>
    <property type="evidence" value="ECO:0007669"/>
    <property type="project" value="TreeGrafter"/>
</dbReference>
<dbReference type="FunFam" id="2.10.110.10:FF:000017">
    <property type="entry name" value="Lim and senescent cell antigen-like-containing"/>
    <property type="match status" value="1"/>
</dbReference>